<dbReference type="Proteomes" id="UP000246483">
    <property type="component" value="Unassembled WGS sequence"/>
</dbReference>
<dbReference type="GO" id="GO:0005829">
    <property type="term" value="C:cytosol"/>
    <property type="evidence" value="ECO:0007669"/>
    <property type="project" value="TreeGrafter"/>
</dbReference>
<dbReference type="EMBL" id="QGUB01000007">
    <property type="protein sequence ID" value="PWW44559.1"/>
    <property type="molecule type" value="Genomic_DNA"/>
</dbReference>
<dbReference type="PANTHER" id="PTHR43285">
    <property type="entry name" value="ANTHRANILATE PHOSPHORIBOSYLTRANSFERASE"/>
    <property type="match status" value="1"/>
</dbReference>
<accession>A0A317RBG9</accession>
<keyword evidence="5" id="KW-1185">Reference proteome</keyword>
<organism evidence="4 5">
    <name type="scientific">Melaminivora alkalimesophila</name>
    <dbReference type="NCBI Taxonomy" id="1165852"/>
    <lineage>
        <taxon>Bacteria</taxon>
        <taxon>Pseudomonadati</taxon>
        <taxon>Pseudomonadota</taxon>
        <taxon>Betaproteobacteria</taxon>
        <taxon>Burkholderiales</taxon>
        <taxon>Comamonadaceae</taxon>
        <taxon>Melaminivora</taxon>
    </lineage>
</organism>
<evidence type="ECO:0000313" key="5">
    <source>
        <dbReference type="Proteomes" id="UP000246483"/>
    </source>
</evidence>
<feature type="domain" description="Glycosyl transferase family 3 N-terminal" evidence="3">
    <location>
        <begin position="5"/>
        <end position="68"/>
    </location>
</feature>
<dbReference type="InterPro" id="IPR005940">
    <property type="entry name" value="Anthranilate_Pribosyl_Tfrase"/>
</dbReference>
<evidence type="ECO:0000256" key="1">
    <source>
        <dbReference type="ARBA" id="ARBA00022676"/>
    </source>
</evidence>
<dbReference type="Gene3D" id="1.20.970.10">
    <property type="entry name" value="Transferase, Pyrimidine Nucleoside Phosphorylase, Chain C"/>
    <property type="match status" value="1"/>
</dbReference>
<dbReference type="AlphaFoldDB" id="A0A317RBG9"/>
<dbReference type="InterPro" id="IPR036320">
    <property type="entry name" value="Glycosyl_Trfase_fam3_N_dom_sf"/>
</dbReference>
<dbReference type="InterPro" id="IPR035902">
    <property type="entry name" value="Nuc_phospho_transferase"/>
</dbReference>
<sequence>MGISHYLKEIGRGARGARALDRAQAADLFGQLLDGQLTDLEVGAFCLAMRIKGETVAEMCGFLDALQARTALVPAPPGGLPLVVLPSYNGARRLPVLTPLLALLLAREGLPVLLHGMRTEPRRTSASEVLQALGVPVSSSPGAIAPGSVVQVATAALHPGLARLLAVREVIGLRTPAHSVAKLASPCAGAALLVSSYTHAEYLELSCAVARERRMHLFISRGLEGEVVADPRRLSRHDGFVGGRPVLDAAQQPGTDQDVPGLPTDIGVAATARYTRAVLDGALPLPAPLARQLHHLLQLARHIQELPSHA</sequence>
<protein>
    <submittedName>
        <fullName evidence="4">Glycosyl transferase family protein with helical bundle domain</fullName>
    </submittedName>
</protein>
<dbReference type="Pfam" id="PF02885">
    <property type="entry name" value="Glycos_trans_3N"/>
    <property type="match status" value="1"/>
</dbReference>
<dbReference type="GO" id="GO:0004048">
    <property type="term" value="F:anthranilate phosphoribosyltransferase activity"/>
    <property type="evidence" value="ECO:0007669"/>
    <property type="project" value="InterPro"/>
</dbReference>
<evidence type="ECO:0000313" key="4">
    <source>
        <dbReference type="EMBL" id="PWW44559.1"/>
    </source>
</evidence>
<proteinExistence type="predicted"/>
<dbReference type="PANTHER" id="PTHR43285:SF4">
    <property type="entry name" value="TRANSFERASE"/>
    <property type="match status" value="1"/>
</dbReference>
<keyword evidence="2 4" id="KW-0808">Transferase</keyword>
<dbReference type="InterPro" id="IPR017459">
    <property type="entry name" value="Glycosyl_Trfase_fam3_N_dom"/>
</dbReference>
<dbReference type="Gene3D" id="3.40.1030.10">
    <property type="entry name" value="Nucleoside phosphorylase/phosphoribosyltransferase catalytic domain"/>
    <property type="match status" value="1"/>
</dbReference>
<dbReference type="RefSeq" id="WP_110012373.1">
    <property type="nucleotide sequence ID" value="NZ_QGUB01000007.1"/>
</dbReference>
<keyword evidence="1" id="KW-0328">Glycosyltransferase</keyword>
<name>A0A317RBG9_9BURK</name>
<comment type="caution">
    <text evidence="4">The sequence shown here is derived from an EMBL/GenBank/DDBJ whole genome shotgun (WGS) entry which is preliminary data.</text>
</comment>
<reference evidence="4 5" key="1">
    <citation type="submission" date="2018-05" db="EMBL/GenBank/DDBJ databases">
        <title>Genomic Encyclopedia of Type Strains, Phase IV (KMG-IV): sequencing the most valuable type-strain genomes for metagenomic binning, comparative biology and taxonomic classification.</title>
        <authorList>
            <person name="Goeker M."/>
        </authorList>
    </citation>
    <scope>NUCLEOTIDE SEQUENCE [LARGE SCALE GENOMIC DNA]</scope>
    <source>
        <strain evidence="4 5">DSM 26006</strain>
    </source>
</reference>
<evidence type="ECO:0000256" key="2">
    <source>
        <dbReference type="ARBA" id="ARBA00022679"/>
    </source>
</evidence>
<gene>
    <name evidence="4" type="ORF">DFR36_10725</name>
</gene>
<dbReference type="SUPFAM" id="SSF52418">
    <property type="entry name" value="Nucleoside phosphorylase/phosphoribosyltransferase catalytic domain"/>
    <property type="match status" value="1"/>
</dbReference>
<evidence type="ECO:0000259" key="3">
    <source>
        <dbReference type="Pfam" id="PF02885"/>
    </source>
</evidence>
<dbReference type="NCBIfam" id="NF006005">
    <property type="entry name" value="PRK08136.1"/>
    <property type="match status" value="1"/>
</dbReference>
<dbReference type="GO" id="GO:0000162">
    <property type="term" value="P:L-tryptophan biosynthetic process"/>
    <property type="evidence" value="ECO:0007669"/>
    <property type="project" value="InterPro"/>
</dbReference>
<dbReference type="OrthoDB" id="9768896at2"/>
<dbReference type="SUPFAM" id="SSF47648">
    <property type="entry name" value="Nucleoside phosphorylase/phosphoribosyltransferase N-terminal domain"/>
    <property type="match status" value="1"/>
</dbReference>